<dbReference type="PANTHER" id="PTHR21666">
    <property type="entry name" value="PEPTIDASE-RELATED"/>
    <property type="match status" value="1"/>
</dbReference>
<keyword evidence="2" id="KW-0645">Protease</keyword>
<dbReference type="CDD" id="cd12797">
    <property type="entry name" value="M23_peptidase"/>
    <property type="match status" value="1"/>
</dbReference>
<sequence>MLIALAVIGAAGGAAFAQTARDEAQALADARRRAAEAIHRAHALEDQAVRALDAAARARAEAAAVALRIQTAEADIATASARLARIERLRARQQARIAEKQQPITRLAAALQILTRRPPAAAIAQPGSLRDMVHVRALLSSGLPVIAERTASLRAELAAIERLRRQAGQALTELHTARETLQAERIRLARLEGAERDRSARLSDSAMFEQERAMGLGEKARDIAVLMEELEAQAVIRERLATLPGPLLRPRSPGGAPAPAADAPPPVRSDRPPPYRLPVVGRLVSGLGESDESGLHTRGLTLATAAGAQVVSPTWGRISYAGAFRGYGNIVIIDHGGGWTTLITDLATIMVRVGDVVVRGSPVGRAGPGRPTVTVELRRGGVPVDIARLAGIG</sequence>
<dbReference type="InterPro" id="IPR016047">
    <property type="entry name" value="M23ase_b-sheet_dom"/>
</dbReference>
<name>A0A2T5G306_9SPHN</name>
<evidence type="ECO:0000313" key="11">
    <source>
        <dbReference type="Proteomes" id="UP000244162"/>
    </source>
</evidence>
<feature type="domain" description="M23ase beta-sheet core" evidence="9">
    <location>
        <begin position="297"/>
        <end position="385"/>
    </location>
</feature>
<gene>
    <name evidence="10" type="ORF">CLG96_01040</name>
</gene>
<keyword evidence="7" id="KW-0175">Coiled coil</keyword>
<dbReference type="Proteomes" id="UP000244162">
    <property type="component" value="Unassembled WGS sequence"/>
</dbReference>
<dbReference type="Gene3D" id="2.70.70.10">
    <property type="entry name" value="Glucose Permease (Domain IIA)"/>
    <property type="match status" value="1"/>
</dbReference>
<evidence type="ECO:0000256" key="1">
    <source>
        <dbReference type="ARBA" id="ARBA00001947"/>
    </source>
</evidence>
<evidence type="ECO:0000256" key="2">
    <source>
        <dbReference type="ARBA" id="ARBA00022670"/>
    </source>
</evidence>
<keyword evidence="6" id="KW-0482">Metalloprotease</keyword>
<comment type="caution">
    <text evidence="10">The sequence shown here is derived from an EMBL/GenBank/DDBJ whole genome shotgun (WGS) entry which is preliminary data.</text>
</comment>
<feature type="compositionally biased region" description="Low complexity" evidence="8">
    <location>
        <begin position="246"/>
        <end position="261"/>
    </location>
</feature>
<reference evidence="10 11" key="1">
    <citation type="submission" date="2017-09" db="EMBL/GenBank/DDBJ databases">
        <title>Sphingomonas panjinensis sp.nov., isolated from oil-contaminated soil.</title>
        <authorList>
            <person name="Wang L."/>
            <person name="Chen L."/>
        </authorList>
    </citation>
    <scope>NUCLEOTIDE SEQUENCE [LARGE SCALE GENOMIC DNA]</scope>
    <source>
        <strain evidence="10 11">FW-11</strain>
    </source>
</reference>
<evidence type="ECO:0000256" key="3">
    <source>
        <dbReference type="ARBA" id="ARBA00022723"/>
    </source>
</evidence>
<evidence type="ECO:0000256" key="4">
    <source>
        <dbReference type="ARBA" id="ARBA00022801"/>
    </source>
</evidence>
<dbReference type="GO" id="GO:0046872">
    <property type="term" value="F:metal ion binding"/>
    <property type="evidence" value="ECO:0007669"/>
    <property type="project" value="UniProtKB-KW"/>
</dbReference>
<evidence type="ECO:0000313" key="10">
    <source>
        <dbReference type="EMBL" id="PTQ13532.1"/>
    </source>
</evidence>
<evidence type="ECO:0000256" key="8">
    <source>
        <dbReference type="SAM" id="MobiDB-lite"/>
    </source>
</evidence>
<accession>A0A2T5G306</accession>
<keyword evidence="5" id="KW-0862">Zinc</keyword>
<protein>
    <submittedName>
        <fullName evidence="10">Metalloendopeptidase</fullName>
    </submittedName>
</protein>
<keyword evidence="3" id="KW-0479">Metal-binding</keyword>
<keyword evidence="11" id="KW-1185">Reference proteome</keyword>
<dbReference type="GO" id="GO:0004222">
    <property type="term" value="F:metalloendopeptidase activity"/>
    <property type="evidence" value="ECO:0007669"/>
    <property type="project" value="TreeGrafter"/>
</dbReference>
<organism evidence="10 11">
    <name type="scientific">Sphingomonas oleivorans</name>
    <dbReference type="NCBI Taxonomy" id="1735121"/>
    <lineage>
        <taxon>Bacteria</taxon>
        <taxon>Pseudomonadati</taxon>
        <taxon>Pseudomonadota</taxon>
        <taxon>Alphaproteobacteria</taxon>
        <taxon>Sphingomonadales</taxon>
        <taxon>Sphingomonadaceae</taxon>
        <taxon>Sphingomonas</taxon>
    </lineage>
</organism>
<proteinExistence type="predicted"/>
<dbReference type="Pfam" id="PF01551">
    <property type="entry name" value="Peptidase_M23"/>
    <property type="match status" value="1"/>
</dbReference>
<feature type="region of interest" description="Disordered" evidence="8">
    <location>
        <begin position="246"/>
        <end position="273"/>
    </location>
</feature>
<keyword evidence="4" id="KW-0378">Hydrolase</keyword>
<feature type="coiled-coil region" evidence="7">
    <location>
        <begin position="27"/>
        <end position="96"/>
    </location>
</feature>
<dbReference type="EMBL" id="NWBU01000004">
    <property type="protein sequence ID" value="PTQ13532.1"/>
    <property type="molecule type" value="Genomic_DNA"/>
</dbReference>
<dbReference type="OrthoDB" id="9809144at2"/>
<dbReference type="InterPro" id="IPR011055">
    <property type="entry name" value="Dup_hybrid_motif"/>
</dbReference>
<evidence type="ECO:0000256" key="6">
    <source>
        <dbReference type="ARBA" id="ARBA00023049"/>
    </source>
</evidence>
<dbReference type="InterPro" id="IPR050570">
    <property type="entry name" value="Cell_wall_metabolism_enzyme"/>
</dbReference>
<dbReference type="PANTHER" id="PTHR21666:SF288">
    <property type="entry name" value="CELL DIVISION PROTEIN YTFB"/>
    <property type="match status" value="1"/>
</dbReference>
<evidence type="ECO:0000256" key="5">
    <source>
        <dbReference type="ARBA" id="ARBA00022833"/>
    </source>
</evidence>
<evidence type="ECO:0000259" key="9">
    <source>
        <dbReference type="Pfam" id="PF01551"/>
    </source>
</evidence>
<dbReference type="GO" id="GO:0006508">
    <property type="term" value="P:proteolysis"/>
    <property type="evidence" value="ECO:0007669"/>
    <property type="project" value="UniProtKB-KW"/>
</dbReference>
<evidence type="ECO:0000256" key="7">
    <source>
        <dbReference type="SAM" id="Coils"/>
    </source>
</evidence>
<dbReference type="SUPFAM" id="SSF51261">
    <property type="entry name" value="Duplicated hybrid motif"/>
    <property type="match status" value="1"/>
</dbReference>
<feature type="coiled-coil region" evidence="7">
    <location>
        <begin position="160"/>
        <end position="194"/>
    </location>
</feature>
<dbReference type="AlphaFoldDB" id="A0A2T5G306"/>
<comment type="cofactor">
    <cofactor evidence="1">
        <name>Zn(2+)</name>
        <dbReference type="ChEBI" id="CHEBI:29105"/>
    </cofactor>
</comment>